<dbReference type="PANTHER" id="PTHR10755:SF0">
    <property type="entry name" value="OXYGEN-DEPENDENT COPROPORPHYRINOGEN-III OXIDASE, MITOCHONDRIAL"/>
    <property type="match status" value="1"/>
</dbReference>
<dbReference type="InterPro" id="IPR036406">
    <property type="entry name" value="Coprogen_oxidase_aer_sf"/>
</dbReference>
<comment type="similarity">
    <text evidence="2">Belongs to the aerobic coproporphyrinogen-III oxidase family.</text>
</comment>
<dbReference type="SUPFAM" id="SSF102886">
    <property type="entry name" value="Coproporphyrinogen III oxidase"/>
    <property type="match status" value="1"/>
</dbReference>
<protein>
    <recommendedName>
        <fullName evidence="4">coproporphyrinogen oxidase</fullName>
        <ecNumber evidence="4">1.3.3.3</ecNumber>
    </recommendedName>
</protein>
<dbReference type="RefSeq" id="WP_072660524.1">
    <property type="nucleotide sequence ID" value="NZ_BDFD01000023.1"/>
</dbReference>
<evidence type="ECO:0000256" key="6">
    <source>
        <dbReference type="ARBA" id="ARBA00023133"/>
    </source>
</evidence>
<dbReference type="EC" id="1.3.3.3" evidence="4"/>
<keyword evidence="7" id="KW-0627">Porphyrin biosynthesis</keyword>
<evidence type="ECO:0000256" key="5">
    <source>
        <dbReference type="ARBA" id="ARBA00023002"/>
    </source>
</evidence>
<organism evidence="8 9">
    <name type="scientific">Mariprofundus micogutta</name>
    <dbReference type="NCBI Taxonomy" id="1921010"/>
    <lineage>
        <taxon>Bacteria</taxon>
        <taxon>Pseudomonadati</taxon>
        <taxon>Pseudomonadota</taxon>
        <taxon>Candidatius Mariprofundia</taxon>
        <taxon>Mariprofundales</taxon>
        <taxon>Mariprofundaceae</taxon>
        <taxon>Mariprofundus</taxon>
    </lineage>
</organism>
<keyword evidence="9" id="KW-1185">Reference proteome</keyword>
<comment type="pathway">
    <text evidence="1">Porphyrin-containing compound metabolism; protoporphyrin-IX biosynthesis; protoporphyrinogen-IX from coproporphyrinogen-III (O2 route): step 1/1.</text>
</comment>
<sequence>MKRIPANSTSATKGHELVSSLQNRFVSGLETLASTLGSNQRFSPVEWFRDGGRHGGGIRYESADGDLFGRGSVNVSQVHYDDNPEKKLGSASAISTIIHPKNPLAPSVHIHISWTEMKNGKGYWRMMADLNPSNENPAHTLQFLDAMKEAAPNCYDEAVAQGNRYFFIPALGRHRGVAHFYLENYRTGNADADYALAKTIGEAAIDTYLEILTQALQNPAKATDVEQAAQLAYHTLYFFQVLTLDRGTTTGLLVHDQNDVGIMGSLPALVDRKLLASWIERMQAPQNRLLEALVAALPGTSPALVDEAVKQKLAEVVRSHYRRHPEAIEMQASGNFIPPTVKNHS</sequence>
<dbReference type="GO" id="GO:0004109">
    <property type="term" value="F:coproporphyrinogen oxidase activity"/>
    <property type="evidence" value="ECO:0007669"/>
    <property type="project" value="UniProtKB-EC"/>
</dbReference>
<proteinExistence type="inferred from homology"/>
<dbReference type="PANTHER" id="PTHR10755">
    <property type="entry name" value="COPROPORPHYRINOGEN III OXIDASE, MITOCHONDRIAL"/>
    <property type="match status" value="1"/>
</dbReference>
<dbReference type="GO" id="GO:0006782">
    <property type="term" value="P:protoporphyrinogen IX biosynthetic process"/>
    <property type="evidence" value="ECO:0007669"/>
    <property type="project" value="TreeGrafter"/>
</dbReference>
<dbReference type="Proteomes" id="UP000231632">
    <property type="component" value="Unassembled WGS sequence"/>
</dbReference>
<dbReference type="Gene3D" id="3.40.1500.10">
    <property type="entry name" value="Coproporphyrinogen III oxidase, aerobic"/>
    <property type="match status" value="1"/>
</dbReference>
<dbReference type="OrthoDB" id="9777553at2"/>
<name>A0A1L8CQQ4_9PROT</name>
<keyword evidence="5 8" id="KW-0560">Oxidoreductase</keyword>
<dbReference type="EMBL" id="BDFD01000023">
    <property type="protein sequence ID" value="GAV21223.1"/>
    <property type="molecule type" value="Genomic_DNA"/>
</dbReference>
<comment type="subunit">
    <text evidence="3">Homodimer.</text>
</comment>
<dbReference type="InterPro" id="IPR001260">
    <property type="entry name" value="Coprogen_oxidase_aer"/>
</dbReference>
<evidence type="ECO:0000313" key="8">
    <source>
        <dbReference type="EMBL" id="GAV21223.1"/>
    </source>
</evidence>
<dbReference type="AlphaFoldDB" id="A0A1L8CQQ4"/>
<keyword evidence="6" id="KW-0350">Heme biosynthesis</keyword>
<evidence type="ECO:0000256" key="2">
    <source>
        <dbReference type="ARBA" id="ARBA00010644"/>
    </source>
</evidence>
<evidence type="ECO:0000256" key="1">
    <source>
        <dbReference type="ARBA" id="ARBA00005168"/>
    </source>
</evidence>
<accession>A0A1L8CQQ4</accession>
<evidence type="ECO:0000256" key="7">
    <source>
        <dbReference type="ARBA" id="ARBA00023244"/>
    </source>
</evidence>
<dbReference type="GO" id="GO:0005737">
    <property type="term" value="C:cytoplasm"/>
    <property type="evidence" value="ECO:0007669"/>
    <property type="project" value="TreeGrafter"/>
</dbReference>
<evidence type="ECO:0000256" key="4">
    <source>
        <dbReference type="ARBA" id="ARBA00012869"/>
    </source>
</evidence>
<dbReference type="Pfam" id="PF01218">
    <property type="entry name" value="Coprogen_oxidas"/>
    <property type="match status" value="1"/>
</dbReference>
<comment type="caution">
    <text evidence="8">The sequence shown here is derived from an EMBL/GenBank/DDBJ whole genome shotgun (WGS) entry which is preliminary data.</text>
</comment>
<evidence type="ECO:0000313" key="9">
    <source>
        <dbReference type="Proteomes" id="UP000231632"/>
    </source>
</evidence>
<dbReference type="STRING" id="1921010.MMIC_P2203"/>
<gene>
    <name evidence="8" type="ORF">MMIC_P2203</name>
</gene>
<reference evidence="8 9" key="1">
    <citation type="journal article" date="2017" name="Arch. Microbiol.">
        <title>Mariprofundus micogutta sp. nov., a novel iron-oxidizing zetaproteobacterium isolated from a deep-sea hydrothermal field at the Bayonnaise knoll of the Izu-Ogasawara arc, and a description of Mariprofundales ord. nov. and Zetaproteobacteria classis nov.</title>
        <authorList>
            <person name="Makita H."/>
            <person name="Tanaka E."/>
            <person name="Mitsunobu S."/>
            <person name="Miyazaki M."/>
            <person name="Nunoura T."/>
            <person name="Uematsu K."/>
            <person name="Takaki Y."/>
            <person name="Nishi S."/>
            <person name="Shimamura S."/>
            <person name="Takai K."/>
        </authorList>
    </citation>
    <scope>NUCLEOTIDE SEQUENCE [LARGE SCALE GENOMIC DNA]</scope>
    <source>
        <strain evidence="8 9">ET2</strain>
    </source>
</reference>
<evidence type="ECO:0000256" key="3">
    <source>
        <dbReference type="ARBA" id="ARBA00011738"/>
    </source>
</evidence>